<protein>
    <recommendedName>
        <fullName evidence="3">DUF3551 domain-containing protein</fullName>
    </recommendedName>
</protein>
<dbReference type="EMBL" id="JBEPLY010000016">
    <property type="protein sequence ID" value="MET3601786.1"/>
    <property type="molecule type" value="Genomic_DNA"/>
</dbReference>
<dbReference type="Proteomes" id="UP001549164">
    <property type="component" value="Unassembled WGS sequence"/>
</dbReference>
<gene>
    <name evidence="1" type="ORF">ABID12_003748</name>
</gene>
<sequence>MFGRLRAFIVAMIFLLGLVGGAGTAFSYQPSDMAVCNAQSVSIQASADCGKSMIHTSCLYHGACGLFLPADIDRGIARSGVSVRGVLPPTVLTSLPVTPEIPPPISAL</sequence>
<name>A0ABV2IG71_9HYPH</name>
<proteinExistence type="predicted"/>
<keyword evidence="2" id="KW-1185">Reference proteome</keyword>
<evidence type="ECO:0000313" key="2">
    <source>
        <dbReference type="Proteomes" id="UP001549164"/>
    </source>
</evidence>
<evidence type="ECO:0008006" key="3">
    <source>
        <dbReference type="Google" id="ProtNLM"/>
    </source>
</evidence>
<reference evidence="1 2" key="1">
    <citation type="submission" date="2024-06" db="EMBL/GenBank/DDBJ databases">
        <title>Genomic Encyclopedia of Type Strains, Phase IV (KMG-IV): sequencing the most valuable type-strain genomes for metagenomic binning, comparative biology and taxonomic classification.</title>
        <authorList>
            <person name="Goeker M."/>
        </authorList>
    </citation>
    <scope>NUCLEOTIDE SEQUENCE [LARGE SCALE GENOMIC DNA]</scope>
    <source>
        <strain evidence="1 2">DSM 28102</strain>
    </source>
</reference>
<accession>A0ABV2IG71</accession>
<dbReference type="RefSeq" id="WP_354435594.1">
    <property type="nucleotide sequence ID" value="NZ_JBEPLY010000016.1"/>
</dbReference>
<organism evidence="1 2">
    <name type="scientific">Martelella mangrovi</name>
    <dbReference type="NCBI Taxonomy" id="1397477"/>
    <lineage>
        <taxon>Bacteria</taxon>
        <taxon>Pseudomonadati</taxon>
        <taxon>Pseudomonadota</taxon>
        <taxon>Alphaproteobacteria</taxon>
        <taxon>Hyphomicrobiales</taxon>
        <taxon>Aurantimonadaceae</taxon>
        <taxon>Martelella</taxon>
    </lineage>
</organism>
<evidence type="ECO:0000313" key="1">
    <source>
        <dbReference type="EMBL" id="MET3601786.1"/>
    </source>
</evidence>
<comment type="caution">
    <text evidence="1">The sequence shown here is derived from an EMBL/GenBank/DDBJ whole genome shotgun (WGS) entry which is preliminary data.</text>
</comment>